<proteinExistence type="predicted"/>
<dbReference type="OrthoDB" id="407146at2759"/>
<dbReference type="Pfam" id="PF01470">
    <property type="entry name" value="Peptidase_C15"/>
    <property type="match status" value="1"/>
</dbReference>
<evidence type="ECO:0000313" key="1">
    <source>
        <dbReference type="EMBL" id="KAG7356751.1"/>
    </source>
</evidence>
<dbReference type="PANTHER" id="PTHR23402:SF1">
    <property type="entry name" value="PYROGLUTAMYL-PEPTIDASE I"/>
    <property type="match status" value="1"/>
</dbReference>
<reference evidence="1" key="1">
    <citation type="journal article" date="2021" name="Sci. Rep.">
        <title>Diploid genomic architecture of Nitzschia inconspicua, an elite biomass production diatom.</title>
        <authorList>
            <person name="Oliver A."/>
            <person name="Podell S."/>
            <person name="Pinowska A."/>
            <person name="Traller J.C."/>
            <person name="Smith S.R."/>
            <person name="McClure R."/>
            <person name="Beliaev A."/>
            <person name="Bohutskyi P."/>
            <person name="Hill E.A."/>
            <person name="Rabines A."/>
            <person name="Zheng H."/>
            <person name="Allen L.Z."/>
            <person name="Kuo A."/>
            <person name="Grigoriev I.V."/>
            <person name="Allen A.E."/>
            <person name="Hazlebeck D."/>
            <person name="Allen E.E."/>
        </authorList>
    </citation>
    <scope>NUCLEOTIDE SEQUENCE</scope>
    <source>
        <strain evidence="1">Hildebrandi</strain>
    </source>
</reference>
<dbReference type="EMBL" id="JAGRRH010000015">
    <property type="protein sequence ID" value="KAG7356751.1"/>
    <property type="molecule type" value="Genomic_DNA"/>
</dbReference>
<dbReference type="AlphaFoldDB" id="A0A9K3L8K6"/>
<name>A0A9K3L8K6_9STRA</name>
<accession>A0A9K3L8K6</accession>
<dbReference type="Proteomes" id="UP000693970">
    <property type="component" value="Unassembled WGS sequence"/>
</dbReference>
<protein>
    <submittedName>
        <fullName evidence="1">MEROPS family C15 peptidase</fullName>
    </submittedName>
</protein>
<keyword evidence="2" id="KW-1185">Reference proteome</keyword>
<organism evidence="1 2">
    <name type="scientific">Nitzschia inconspicua</name>
    <dbReference type="NCBI Taxonomy" id="303405"/>
    <lineage>
        <taxon>Eukaryota</taxon>
        <taxon>Sar</taxon>
        <taxon>Stramenopiles</taxon>
        <taxon>Ochrophyta</taxon>
        <taxon>Bacillariophyta</taxon>
        <taxon>Bacillariophyceae</taxon>
        <taxon>Bacillariophycidae</taxon>
        <taxon>Bacillariales</taxon>
        <taxon>Bacillariaceae</taxon>
        <taxon>Nitzschia</taxon>
    </lineage>
</organism>
<sequence>MSDRQSFQDDVIVASSNSVPRIIVTGFGPFGGVTDNPTTVIVRKLRSFLEQTDKFAHLATLVEDCIILETSVQDVNRTCDRLEAQFSKNSGESEKDDEEQTGRTTMILLHLGVDEGTSIFKLESCAYNEANFRIPDQQGHHPRNVSIFEEEEYQSCLRTSLDVQNLAQCMKRCFPHIGTMISTDPGRYVCNYVYCCSLQRFKKLDASISSLFLHVPPFSGVPEQQQLEYVACLLDALCGSNAIRE</sequence>
<reference evidence="1" key="2">
    <citation type="submission" date="2021-04" db="EMBL/GenBank/DDBJ databases">
        <authorList>
            <person name="Podell S."/>
        </authorList>
    </citation>
    <scope>NUCLEOTIDE SEQUENCE</scope>
    <source>
        <strain evidence="1">Hildebrandi</strain>
    </source>
</reference>
<comment type="caution">
    <text evidence="1">The sequence shown here is derived from an EMBL/GenBank/DDBJ whole genome shotgun (WGS) entry which is preliminary data.</text>
</comment>
<dbReference type="InterPro" id="IPR016125">
    <property type="entry name" value="Peptidase_C15-like"/>
</dbReference>
<dbReference type="FunFam" id="3.40.630.20:FF:000003">
    <property type="entry name" value="Pyrrolidone-carboxylate peptidase isoform A"/>
    <property type="match status" value="1"/>
</dbReference>
<gene>
    <name evidence="1" type="ORF">IV203_001437</name>
</gene>
<evidence type="ECO:0000313" key="2">
    <source>
        <dbReference type="Proteomes" id="UP000693970"/>
    </source>
</evidence>
<dbReference type="PANTHER" id="PTHR23402">
    <property type="entry name" value="PROTEASE FAMILY C15 PYROGLUTAMYL-PEPTIDASE I-RELATED"/>
    <property type="match status" value="1"/>
</dbReference>